<organism evidence="2 3">
    <name type="scientific">Nonomuraea muscovyensis</name>
    <dbReference type="NCBI Taxonomy" id="1124761"/>
    <lineage>
        <taxon>Bacteria</taxon>
        <taxon>Bacillati</taxon>
        <taxon>Actinomycetota</taxon>
        <taxon>Actinomycetes</taxon>
        <taxon>Streptosporangiales</taxon>
        <taxon>Streptosporangiaceae</taxon>
        <taxon>Nonomuraea</taxon>
    </lineage>
</organism>
<dbReference type="InterPro" id="IPR038128">
    <property type="entry name" value="Gamma_PGA_hydro_sf"/>
</dbReference>
<evidence type="ECO:0000313" key="3">
    <source>
        <dbReference type="Proteomes" id="UP000583800"/>
    </source>
</evidence>
<keyword evidence="3" id="KW-1185">Reference proteome</keyword>
<dbReference type="Pfam" id="PF05908">
    <property type="entry name" value="Gamma_PGA_hydro"/>
    <property type="match status" value="1"/>
</dbReference>
<proteinExistence type="predicted"/>
<feature type="signal peptide" evidence="1">
    <location>
        <begin position="1"/>
        <end position="25"/>
    </location>
</feature>
<dbReference type="RefSeq" id="WP_185085272.1">
    <property type="nucleotide sequence ID" value="NZ_JACHJB010000002.1"/>
</dbReference>
<gene>
    <name evidence="2" type="ORF">FHU36_003852</name>
</gene>
<protein>
    <submittedName>
        <fullName evidence="2">Phage replication-related protein YjqB (UPF0714/DUF867 family)</fullName>
    </submittedName>
</protein>
<keyword evidence="1" id="KW-0732">Signal</keyword>
<dbReference type="EMBL" id="JACHJB010000002">
    <property type="protein sequence ID" value="MBB6347307.1"/>
    <property type="molecule type" value="Genomic_DNA"/>
</dbReference>
<dbReference type="AlphaFoldDB" id="A0A7X0C2G6"/>
<dbReference type="PROSITE" id="PS51257">
    <property type="entry name" value="PROKAR_LIPOPROTEIN"/>
    <property type="match status" value="1"/>
</dbReference>
<dbReference type="Gene3D" id="3.40.630.100">
    <property type="entry name" value="Poly-gamma-glutamate hydrolase, zinc-binding motif"/>
    <property type="match status" value="1"/>
</dbReference>
<comment type="caution">
    <text evidence="2">The sequence shown here is derived from an EMBL/GenBank/DDBJ whole genome shotgun (WGS) entry which is preliminary data.</text>
</comment>
<dbReference type="InterPro" id="IPR008585">
    <property type="entry name" value="Gamma_PGA_hydro"/>
</dbReference>
<feature type="chain" id="PRO_5031010890" evidence="1">
    <location>
        <begin position="26"/>
        <end position="235"/>
    </location>
</feature>
<name>A0A7X0C2G6_9ACTN</name>
<reference evidence="2 3" key="1">
    <citation type="submission" date="2020-08" db="EMBL/GenBank/DDBJ databases">
        <title>Sequencing the genomes of 1000 actinobacteria strains.</title>
        <authorList>
            <person name="Klenk H.-P."/>
        </authorList>
    </citation>
    <scope>NUCLEOTIDE SEQUENCE [LARGE SCALE GENOMIC DNA]</scope>
    <source>
        <strain evidence="2 3">DSM 45913</strain>
    </source>
</reference>
<evidence type="ECO:0000313" key="2">
    <source>
        <dbReference type="EMBL" id="MBB6347307.1"/>
    </source>
</evidence>
<sequence>MNKAIPLITMSVAMFACVPSGHAVAAGTAAASDVYASYADLAAHEQEGVSYRRVQRVPRRARVAHIAIHGGAIEAPTTQLADHAAGARNAFYSFEGVKRSGNSSLHITATRFDEPRALAVVKGVDYTVSWHGASGTKPTTYVGGRDERLIGKVKAELRAAGFTVAATVPEALRGDSPRNIANKNRRGMGVQLELSRGQREQFVVGGKLTSASIGNPANRTRAFYRYVAAVTRALR</sequence>
<evidence type="ECO:0000256" key="1">
    <source>
        <dbReference type="SAM" id="SignalP"/>
    </source>
</evidence>
<dbReference type="Proteomes" id="UP000583800">
    <property type="component" value="Unassembled WGS sequence"/>
</dbReference>
<accession>A0A7X0C2G6</accession>